<organism evidence="1 2">
    <name type="scientific">Dryococelus australis</name>
    <dbReference type="NCBI Taxonomy" id="614101"/>
    <lineage>
        <taxon>Eukaryota</taxon>
        <taxon>Metazoa</taxon>
        <taxon>Ecdysozoa</taxon>
        <taxon>Arthropoda</taxon>
        <taxon>Hexapoda</taxon>
        <taxon>Insecta</taxon>
        <taxon>Pterygota</taxon>
        <taxon>Neoptera</taxon>
        <taxon>Polyneoptera</taxon>
        <taxon>Phasmatodea</taxon>
        <taxon>Verophasmatodea</taxon>
        <taxon>Anareolatae</taxon>
        <taxon>Phasmatidae</taxon>
        <taxon>Eurycanthinae</taxon>
        <taxon>Dryococelus</taxon>
    </lineage>
</organism>
<dbReference type="PANTHER" id="PTHR37162:SF1">
    <property type="entry name" value="BED-TYPE DOMAIN-CONTAINING PROTEIN"/>
    <property type="match status" value="1"/>
</dbReference>
<evidence type="ECO:0000313" key="2">
    <source>
        <dbReference type="Proteomes" id="UP001159363"/>
    </source>
</evidence>
<dbReference type="Proteomes" id="UP001159363">
    <property type="component" value="Chromosome 3"/>
</dbReference>
<keyword evidence="2" id="KW-1185">Reference proteome</keyword>
<evidence type="ECO:0000313" key="1">
    <source>
        <dbReference type="EMBL" id="KAJ8888554.1"/>
    </source>
</evidence>
<sequence>MFGEFNSVLSRVKGQQENLWFLYCTCHVAHLAASHASMKYQMTIPSCLHLLQNIWERQDEFHNIQKSLGTKEHKILWPCFTRWLVMLQCVECLLEQWPALTLFRFPNSKQCILESVYRIKLTLLHYLKSFIFSS</sequence>
<reference evidence="1 2" key="1">
    <citation type="submission" date="2023-02" db="EMBL/GenBank/DDBJ databases">
        <title>LHISI_Scaffold_Assembly.</title>
        <authorList>
            <person name="Stuart O.P."/>
            <person name="Cleave R."/>
            <person name="Magrath M.J.L."/>
            <person name="Mikheyev A.S."/>
        </authorList>
    </citation>
    <scope>NUCLEOTIDE SEQUENCE [LARGE SCALE GENOMIC DNA]</scope>
    <source>
        <strain evidence="1">Daus_M_001</strain>
        <tissue evidence="1">Leg muscle</tissue>
    </source>
</reference>
<proteinExistence type="predicted"/>
<dbReference type="EMBL" id="JARBHB010000003">
    <property type="protein sequence ID" value="KAJ8888554.1"/>
    <property type="molecule type" value="Genomic_DNA"/>
</dbReference>
<name>A0ABQ9HVZ8_9NEOP</name>
<dbReference type="PANTHER" id="PTHR37162">
    <property type="entry name" value="HAT FAMILY DIMERISATION DOMAINCONTAINING PROTEIN-RELATED"/>
    <property type="match status" value="1"/>
</dbReference>
<gene>
    <name evidence="1" type="ORF">PR048_008045</name>
</gene>
<protein>
    <submittedName>
        <fullName evidence="1">Uncharacterized protein</fullName>
    </submittedName>
</protein>
<comment type="caution">
    <text evidence="1">The sequence shown here is derived from an EMBL/GenBank/DDBJ whole genome shotgun (WGS) entry which is preliminary data.</text>
</comment>
<accession>A0ABQ9HVZ8</accession>